<feature type="region of interest" description="Disordered" evidence="12">
    <location>
        <begin position="475"/>
        <end position="567"/>
    </location>
</feature>
<evidence type="ECO:0000256" key="4">
    <source>
        <dbReference type="ARBA" id="ARBA00022827"/>
    </source>
</evidence>
<dbReference type="SUPFAM" id="SSF63380">
    <property type="entry name" value="Riboflavin synthase domain-like"/>
    <property type="match status" value="1"/>
</dbReference>
<keyword evidence="2" id="KW-0285">Flavoprotein</keyword>
<evidence type="ECO:0000256" key="10">
    <source>
        <dbReference type="ARBA" id="ARBA00023065"/>
    </source>
</evidence>
<name>A0A8K0KZB1_9PEZI</name>
<dbReference type="Gene3D" id="3.40.50.80">
    <property type="entry name" value="Nucleotide-binding domain of ferredoxin-NADP reductase (FNR) module"/>
    <property type="match status" value="1"/>
</dbReference>
<feature type="compositionally biased region" description="Basic and acidic residues" evidence="12">
    <location>
        <begin position="475"/>
        <end position="484"/>
    </location>
</feature>
<dbReference type="InterPro" id="IPR018247">
    <property type="entry name" value="EF_Hand_1_Ca_BS"/>
</dbReference>
<dbReference type="AlphaFoldDB" id="A0A8K0KZB1"/>
<feature type="transmembrane region" description="Helical" evidence="13">
    <location>
        <begin position="296"/>
        <end position="313"/>
    </location>
</feature>
<dbReference type="InterPro" id="IPR011992">
    <property type="entry name" value="EF-hand-dom_pair"/>
</dbReference>
<dbReference type="GO" id="GO:0006952">
    <property type="term" value="P:defense response"/>
    <property type="evidence" value="ECO:0007669"/>
    <property type="project" value="TreeGrafter"/>
</dbReference>
<proteinExistence type="predicted"/>
<keyword evidence="8 13" id="KW-1133">Transmembrane helix</keyword>
<protein>
    <submittedName>
        <fullName evidence="16">Uncharacterized protein</fullName>
    </submittedName>
</protein>
<dbReference type="PROSITE" id="PS00018">
    <property type="entry name" value="EF_HAND_1"/>
    <property type="match status" value="1"/>
</dbReference>
<evidence type="ECO:0000256" key="6">
    <source>
        <dbReference type="ARBA" id="ARBA00022857"/>
    </source>
</evidence>
<dbReference type="Pfam" id="PF01794">
    <property type="entry name" value="Ferric_reduct"/>
    <property type="match status" value="1"/>
</dbReference>
<dbReference type="SUPFAM" id="SSF52343">
    <property type="entry name" value="Ferredoxin reductase-like, C-terminal NADP-linked domain"/>
    <property type="match status" value="1"/>
</dbReference>
<sequence>MTDSQPLNDKEIDDFVKALDKDQDGCISYAELEHKLDVVYKELLPNPEEFSFNHPSRKDEQRHEFLRGMMGSDKDKIPVDDFKQIVKSWNLPSLQQEKKDEDDNDHYLDNVGWGRRIRAAWEVQGPEYVFLLMVVSLQLGLGIWQCLKYALNPYIQAAFGWGVALAKFSAGALYPTLFFLLLSMSRWYSTFMRRFYYISRFINWDRSQSFHIKISIAALSLATLHAIGHLSGTFVFGSRPGRQDAVGTFLGPDAVPRPYVAYIRSLPGWSGLTALGILWTISLLSMPYVRKWSYEIFQIGHLLMFPFIGLVMAHGGLALLQYPVLGFVLAFPTILIIIERTTRIVSGFWRVPARLEILDDETVQITCTIPKRKIWNYEAGQYVFLQVPQLSFFQWHPFTISTCVGREMQLHIKTDGDWTGKLRDLQDLSFVGIDGPYGAPAQRFYDFDQTIIVGAGIGVTPFSGILNDLQHREDHRWVTSRRDSTSSNESNEERLARRNRRRSLASIVPARSRSRSVIPTESEKDADTLADPERQPSKVTDSPSPETEKPNTLSVPRTSHRPSLVREVSHLPNNRHIDLAMYRRVDFHWIVRDKNYLSWFSDLLNHISSGSHSPNLDVRIHNHLTKKRTDISQHVFRWLLEQHRTESQPMSPLTGLIAPTHFGRPDFPRIFDEHYKEMSDLFSRDRKRRRRVGVFFCGTPVIGAQLADLCHEMTLRGREDGSEVEYFFQLEVFG</sequence>
<dbReference type="InterPro" id="IPR013130">
    <property type="entry name" value="Fe3_Rdtase_TM_dom"/>
</dbReference>
<dbReference type="InterPro" id="IPR039261">
    <property type="entry name" value="FNR_nucleotide-bd"/>
</dbReference>
<dbReference type="EMBL" id="JAESVG020000009">
    <property type="protein sequence ID" value="KAG8624640.1"/>
    <property type="molecule type" value="Genomic_DNA"/>
</dbReference>
<evidence type="ECO:0000259" key="15">
    <source>
        <dbReference type="PROSITE" id="PS51384"/>
    </source>
</evidence>
<dbReference type="InterPro" id="IPR013121">
    <property type="entry name" value="Fe_red_NAD-bd_6"/>
</dbReference>
<keyword evidence="4" id="KW-0274">FAD</keyword>
<dbReference type="GO" id="GO:0042554">
    <property type="term" value="P:superoxide anion generation"/>
    <property type="evidence" value="ECO:0007669"/>
    <property type="project" value="TreeGrafter"/>
</dbReference>
<evidence type="ECO:0000313" key="17">
    <source>
        <dbReference type="Proteomes" id="UP000809789"/>
    </source>
</evidence>
<evidence type="ECO:0000313" key="16">
    <source>
        <dbReference type="EMBL" id="KAG8624640.1"/>
    </source>
</evidence>
<feature type="domain" description="EF-hand" evidence="14">
    <location>
        <begin position="7"/>
        <end position="42"/>
    </location>
</feature>
<feature type="transmembrane region" description="Helical" evidence="13">
    <location>
        <begin position="171"/>
        <end position="189"/>
    </location>
</feature>
<dbReference type="SUPFAM" id="SSF47473">
    <property type="entry name" value="EF-hand"/>
    <property type="match status" value="1"/>
</dbReference>
<evidence type="ECO:0000256" key="11">
    <source>
        <dbReference type="ARBA" id="ARBA00023136"/>
    </source>
</evidence>
<dbReference type="GO" id="GO:0016175">
    <property type="term" value="F:superoxide-generating NAD(P)H oxidase activity"/>
    <property type="evidence" value="ECO:0007669"/>
    <property type="project" value="TreeGrafter"/>
</dbReference>
<dbReference type="InterPro" id="IPR013112">
    <property type="entry name" value="FAD-bd_8"/>
</dbReference>
<evidence type="ECO:0000256" key="1">
    <source>
        <dbReference type="ARBA" id="ARBA00004141"/>
    </source>
</evidence>
<feature type="transmembrane region" description="Helical" evidence="13">
    <location>
        <begin position="266"/>
        <end position="284"/>
    </location>
</feature>
<dbReference type="GO" id="GO:0006811">
    <property type="term" value="P:monoatomic ion transport"/>
    <property type="evidence" value="ECO:0007669"/>
    <property type="project" value="UniProtKB-KW"/>
</dbReference>
<dbReference type="GO" id="GO:0043020">
    <property type="term" value="C:NADPH oxidase complex"/>
    <property type="evidence" value="ECO:0007669"/>
    <property type="project" value="TreeGrafter"/>
</dbReference>
<dbReference type="PANTHER" id="PTHR11972">
    <property type="entry name" value="NADPH OXIDASE"/>
    <property type="match status" value="1"/>
</dbReference>
<evidence type="ECO:0000256" key="5">
    <source>
        <dbReference type="ARBA" id="ARBA00022837"/>
    </source>
</evidence>
<keyword evidence="9" id="KW-0560">Oxidoreductase</keyword>
<dbReference type="InterPro" id="IPR017927">
    <property type="entry name" value="FAD-bd_FR_type"/>
</dbReference>
<dbReference type="InterPro" id="IPR017938">
    <property type="entry name" value="Riboflavin_synthase-like_b-brl"/>
</dbReference>
<comment type="subcellular location">
    <subcellularLocation>
        <location evidence="1">Membrane</location>
        <topology evidence="1">Multi-pass membrane protein</topology>
    </subcellularLocation>
</comment>
<dbReference type="Pfam" id="PF08022">
    <property type="entry name" value="FAD_binding_8"/>
    <property type="match status" value="1"/>
</dbReference>
<keyword evidence="7" id="KW-0249">Electron transport</keyword>
<organism evidence="16 17">
    <name type="scientific">Elsinoe batatas</name>
    <dbReference type="NCBI Taxonomy" id="2601811"/>
    <lineage>
        <taxon>Eukaryota</taxon>
        <taxon>Fungi</taxon>
        <taxon>Dikarya</taxon>
        <taxon>Ascomycota</taxon>
        <taxon>Pezizomycotina</taxon>
        <taxon>Dothideomycetes</taxon>
        <taxon>Dothideomycetidae</taxon>
        <taxon>Myriangiales</taxon>
        <taxon>Elsinoaceae</taxon>
        <taxon>Elsinoe</taxon>
    </lineage>
</organism>
<feature type="transmembrane region" description="Helical" evidence="13">
    <location>
        <begin position="128"/>
        <end position="151"/>
    </location>
</feature>
<keyword evidence="10" id="KW-0406">Ion transport</keyword>
<evidence type="ECO:0000256" key="12">
    <source>
        <dbReference type="SAM" id="MobiDB-lite"/>
    </source>
</evidence>
<feature type="compositionally biased region" description="Polar residues" evidence="12">
    <location>
        <begin position="537"/>
        <end position="557"/>
    </location>
</feature>
<keyword evidence="6" id="KW-0521">NADP</keyword>
<evidence type="ECO:0000256" key="3">
    <source>
        <dbReference type="ARBA" id="ARBA00022692"/>
    </source>
</evidence>
<keyword evidence="17" id="KW-1185">Reference proteome</keyword>
<dbReference type="PANTHER" id="PTHR11972:SF153">
    <property type="entry name" value="SUPEROXIDE-GENERATING NADPH OXIDASE HEAVY CHAIN SUBUNIT A"/>
    <property type="match status" value="1"/>
</dbReference>
<dbReference type="Proteomes" id="UP000809789">
    <property type="component" value="Unassembled WGS sequence"/>
</dbReference>
<evidence type="ECO:0000259" key="14">
    <source>
        <dbReference type="PROSITE" id="PS50222"/>
    </source>
</evidence>
<dbReference type="Gene3D" id="2.40.30.10">
    <property type="entry name" value="Translation factors"/>
    <property type="match status" value="1"/>
</dbReference>
<evidence type="ECO:0000256" key="8">
    <source>
        <dbReference type="ARBA" id="ARBA00022989"/>
    </source>
</evidence>
<keyword evidence="5" id="KW-0106">Calcium</keyword>
<evidence type="ECO:0000256" key="7">
    <source>
        <dbReference type="ARBA" id="ARBA00022982"/>
    </source>
</evidence>
<dbReference type="InterPro" id="IPR050369">
    <property type="entry name" value="RBOH/FRE"/>
</dbReference>
<dbReference type="PROSITE" id="PS51384">
    <property type="entry name" value="FAD_FR"/>
    <property type="match status" value="1"/>
</dbReference>
<evidence type="ECO:0000256" key="9">
    <source>
        <dbReference type="ARBA" id="ARBA00023002"/>
    </source>
</evidence>
<keyword evidence="3 13" id="KW-0812">Transmembrane</keyword>
<gene>
    <name evidence="16" type="ORF">KVT40_007707</name>
</gene>
<dbReference type="CDD" id="cd06186">
    <property type="entry name" value="NOX_Duox_like_FAD_NADP"/>
    <property type="match status" value="1"/>
</dbReference>
<feature type="transmembrane region" description="Helical" evidence="13">
    <location>
        <begin position="210"/>
        <end position="230"/>
    </location>
</feature>
<keyword evidence="11 13" id="KW-0472">Membrane</keyword>
<dbReference type="OrthoDB" id="167398at2759"/>
<dbReference type="Pfam" id="PF08030">
    <property type="entry name" value="NAD_binding_6"/>
    <property type="match status" value="1"/>
</dbReference>
<evidence type="ECO:0000256" key="13">
    <source>
        <dbReference type="SAM" id="Phobius"/>
    </source>
</evidence>
<evidence type="ECO:0000256" key="2">
    <source>
        <dbReference type="ARBA" id="ARBA00022630"/>
    </source>
</evidence>
<feature type="domain" description="FAD-binding FR-type" evidence="15">
    <location>
        <begin position="330"/>
        <end position="443"/>
    </location>
</feature>
<reference evidence="16" key="1">
    <citation type="submission" date="2021-07" db="EMBL/GenBank/DDBJ databases">
        <title>Elsinoe batatas strain:CRI-CJ2 Genome sequencing and assembly.</title>
        <authorList>
            <person name="Huang L."/>
        </authorList>
    </citation>
    <scope>NUCLEOTIDE SEQUENCE</scope>
    <source>
        <strain evidence="16">CRI-CJ2</strain>
    </source>
</reference>
<accession>A0A8K0KZB1</accession>
<feature type="compositionally biased region" description="Basic and acidic residues" evidence="12">
    <location>
        <begin position="521"/>
        <end position="536"/>
    </location>
</feature>
<dbReference type="InterPro" id="IPR002048">
    <property type="entry name" value="EF_hand_dom"/>
</dbReference>
<keyword evidence="10" id="KW-0813">Transport</keyword>
<comment type="caution">
    <text evidence="16">The sequence shown here is derived from an EMBL/GenBank/DDBJ whole genome shotgun (WGS) entry which is preliminary data.</text>
</comment>
<dbReference type="PROSITE" id="PS50222">
    <property type="entry name" value="EF_HAND_2"/>
    <property type="match status" value="1"/>
</dbReference>
<dbReference type="GO" id="GO:0005509">
    <property type="term" value="F:calcium ion binding"/>
    <property type="evidence" value="ECO:0007669"/>
    <property type="project" value="InterPro"/>
</dbReference>